<evidence type="ECO:0000313" key="2">
    <source>
        <dbReference type="EMBL" id="MDX3699641.1"/>
    </source>
</evidence>
<organism evidence="2 3">
    <name type="scientific">Streptomyces europaeiscabiei</name>
    <dbReference type="NCBI Taxonomy" id="146819"/>
    <lineage>
        <taxon>Bacteria</taxon>
        <taxon>Bacillati</taxon>
        <taxon>Actinomycetota</taxon>
        <taxon>Actinomycetes</taxon>
        <taxon>Kitasatosporales</taxon>
        <taxon>Streptomycetaceae</taxon>
        <taxon>Streptomyces</taxon>
    </lineage>
</organism>
<feature type="region of interest" description="Disordered" evidence="1">
    <location>
        <begin position="44"/>
        <end position="75"/>
    </location>
</feature>
<accession>A0ABU4NA52</accession>
<reference evidence="2 3" key="1">
    <citation type="journal article" date="2023" name="Microb. Genom.">
        <title>Mesoterricola silvestris gen. nov., sp. nov., Mesoterricola sediminis sp. nov., Geothrix oryzae sp. nov., Geothrix edaphica sp. nov., Geothrix rubra sp. nov., and Geothrix limicola sp. nov., six novel members of Acidobacteriota isolated from soils.</title>
        <authorList>
            <person name="Weisberg A.J."/>
            <person name="Pearce E."/>
            <person name="Kramer C.G."/>
            <person name="Chang J.H."/>
            <person name="Clarke C.R."/>
        </authorList>
    </citation>
    <scope>NUCLEOTIDE SEQUENCE [LARGE SCALE GENOMIC DNA]</scope>
    <source>
        <strain evidence="2 3">ID09-01A</strain>
    </source>
</reference>
<protein>
    <submittedName>
        <fullName evidence="2">Uncharacterized protein</fullName>
    </submittedName>
</protein>
<gene>
    <name evidence="2" type="ORF">PV662_07690</name>
</gene>
<dbReference type="EMBL" id="JARAYU010000002">
    <property type="protein sequence ID" value="MDX3699641.1"/>
    <property type="molecule type" value="Genomic_DNA"/>
</dbReference>
<proteinExistence type="predicted"/>
<comment type="caution">
    <text evidence="2">The sequence shown here is derived from an EMBL/GenBank/DDBJ whole genome shotgun (WGS) entry which is preliminary data.</text>
</comment>
<dbReference type="Proteomes" id="UP001271274">
    <property type="component" value="Unassembled WGS sequence"/>
</dbReference>
<dbReference type="RefSeq" id="WP_319061775.1">
    <property type="nucleotide sequence ID" value="NZ_JARAYT010000037.1"/>
</dbReference>
<evidence type="ECO:0000313" key="3">
    <source>
        <dbReference type="Proteomes" id="UP001271274"/>
    </source>
</evidence>
<sequence length="167" mass="17412">MGESMYVRGEGGQIIKMDLPLPEPIGDRLTKGLLCRVNSDGSPYTGSASAAPVADTGGQGGALTGGRTPRPAAGARKAEWVGWAVGVHGMDPERAEAMTKQDLADLPEQPQQPATPADVQAIAAEETGRPAEDAPKSEWIAYVVRLGKLSAEDAANYTKDDLIDLAS</sequence>
<evidence type="ECO:0000256" key="1">
    <source>
        <dbReference type="SAM" id="MobiDB-lite"/>
    </source>
</evidence>
<keyword evidence="3" id="KW-1185">Reference proteome</keyword>
<name>A0ABU4NA52_9ACTN</name>